<dbReference type="InterPro" id="IPR029068">
    <property type="entry name" value="Glyas_Bleomycin-R_OHBP_Dase"/>
</dbReference>
<dbReference type="InterPro" id="IPR041581">
    <property type="entry name" value="Glyoxalase_6"/>
</dbReference>
<dbReference type="CDD" id="cd06587">
    <property type="entry name" value="VOC"/>
    <property type="match status" value="1"/>
</dbReference>
<keyword evidence="4" id="KW-1185">Reference proteome</keyword>
<accession>A0A4Y3KPB7</accession>
<dbReference type="OrthoDB" id="3286168at2"/>
<dbReference type="Proteomes" id="UP000320461">
    <property type="component" value="Unassembled WGS sequence"/>
</dbReference>
<organism evidence="3 4">
    <name type="scientific">Cellulomonas gelida</name>
    <dbReference type="NCBI Taxonomy" id="1712"/>
    <lineage>
        <taxon>Bacteria</taxon>
        <taxon>Bacillati</taxon>
        <taxon>Actinomycetota</taxon>
        <taxon>Actinomycetes</taxon>
        <taxon>Micrococcales</taxon>
        <taxon>Cellulomonadaceae</taxon>
        <taxon>Cellulomonas</taxon>
    </lineage>
</organism>
<name>A0A4Y3KPB7_9CELL</name>
<evidence type="ECO:0000256" key="1">
    <source>
        <dbReference type="SAM" id="MobiDB-lite"/>
    </source>
</evidence>
<comment type="caution">
    <text evidence="3">The sequence shown here is derived from an EMBL/GenBank/DDBJ whole genome shotgun (WGS) entry which is preliminary data.</text>
</comment>
<gene>
    <name evidence="3" type="ORF">CGE01nite_24750</name>
</gene>
<dbReference type="RefSeq" id="WP_141371247.1">
    <property type="nucleotide sequence ID" value="NZ_BJLQ01000029.1"/>
</dbReference>
<proteinExistence type="predicted"/>
<dbReference type="PANTHER" id="PTHR35908:SF1">
    <property type="entry name" value="CONSERVED PROTEIN"/>
    <property type="match status" value="1"/>
</dbReference>
<feature type="domain" description="Glyoxalase-like" evidence="2">
    <location>
        <begin position="145"/>
        <end position="251"/>
    </location>
</feature>
<dbReference type="EMBL" id="BJLQ01000029">
    <property type="protein sequence ID" value="GEA85224.1"/>
    <property type="molecule type" value="Genomic_DNA"/>
</dbReference>
<reference evidence="3 4" key="1">
    <citation type="submission" date="2019-06" db="EMBL/GenBank/DDBJ databases">
        <title>Whole genome shotgun sequence of Cellulomonas gelida NBRC 3748.</title>
        <authorList>
            <person name="Hosoyama A."/>
            <person name="Uohara A."/>
            <person name="Ohji S."/>
            <person name="Ichikawa N."/>
        </authorList>
    </citation>
    <scope>NUCLEOTIDE SEQUENCE [LARGE SCALE GENOMIC DNA]</scope>
    <source>
        <strain evidence="3 4">NBRC 3748</strain>
    </source>
</reference>
<dbReference type="PANTHER" id="PTHR35908">
    <property type="entry name" value="HYPOTHETICAL FUSION PROTEIN"/>
    <property type="match status" value="1"/>
</dbReference>
<protein>
    <recommendedName>
        <fullName evidence="2">Glyoxalase-like domain-containing protein</fullName>
    </recommendedName>
</protein>
<dbReference type="SUPFAM" id="SSF54593">
    <property type="entry name" value="Glyoxalase/Bleomycin resistance protein/Dihydroxybiphenyl dioxygenase"/>
    <property type="match status" value="2"/>
</dbReference>
<feature type="compositionally biased region" description="Basic and acidic residues" evidence="1">
    <location>
        <begin position="251"/>
        <end position="262"/>
    </location>
</feature>
<evidence type="ECO:0000259" key="2">
    <source>
        <dbReference type="Pfam" id="PF18029"/>
    </source>
</evidence>
<feature type="domain" description="Glyoxalase-like" evidence="2">
    <location>
        <begin position="11"/>
        <end position="112"/>
    </location>
</feature>
<feature type="region of interest" description="Disordered" evidence="1">
    <location>
        <begin position="243"/>
        <end position="262"/>
    </location>
</feature>
<evidence type="ECO:0000313" key="3">
    <source>
        <dbReference type="EMBL" id="GEA85224.1"/>
    </source>
</evidence>
<dbReference type="Pfam" id="PF18029">
    <property type="entry name" value="Glyoxalase_6"/>
    <property type="match status" value="2"/>
</dbReference>
<dbReference type="Gene3D" id="3.10.180.10">
    <property type="entry name" value="2,3-Dihydroxybiphenyl 1,2-Dioxygenase, domain 1"/>
    <property type="match status" value="2"/>
</dbReference>
<sequence length="262" mass="28557">MAIRWTTAMLDLPPADLDATLAFWLGVTGTSLSPWRGDDDEFATLVAPDGDDFLRVQRFADGPRVHLDLHVGDDEAVRAELVRALALGAGLEHDARTHVVLSSPGGYVFCLVRDAGHARRPGAVRVQTPARSDEPRAVATALVDQLCLDVPRASFAAEVEFWSALTRWPAHTGSRDEFVVLDRPDGMPLRLMVQRLGDDDPRREVTAHLDLATTRRAALARVHVAAGARVLADGPRWTTLADPSGHPYCLTDRDPTTGRLPD</sequence>
<dbReference type="AlphaFoldDB" id="A0A4Y3KPB7"/>
<evidence type="ECO:0000313" key="4">
    <source>
        <dbReference type="Proteomes" id="UP000320461"/>
    </source>
</evidence>